<comment type="caution">
    <text evidence="9">The sequence shown here is derived from an EMBL/GenBank/DDBJ whole genome shotgun (WGS) entry which is preliminary data.</text>
</comment>
<protein>
    <recommendedName>
        <fullName evidence="8">Guanylate cyclase domain-containing protein</fullName>
    </recommendedName>
</protein>
<dbReference type="PANTHER" id="PTHR11920">
    <property type="entry name" value="GUANYLYL CYCLASE"/>
    <property type="match status" value="1"/>
</dbReference>
<evidence type="ECO:0000256" key="1">
    <source>
        <dbReference type="ARBA" id="ARBA00004370"/>
    </source>
</evidence>
<feature type="compositionally biased region" description="Low complexity" evidence="7">
    <location>
        <begin position="1803"/>
        <end position="1822"/>
    </location>
</feature>
<name>A0A8J4D5C4_9CHLO</name>
<dbReference type="GO" id="GO:0004383">
    <property type="term" value="F:guanylate cyclase activity"/>
    <property type="evidence" value="ECO:0007669"/>
    <property type="project" value="TreeGrafter"/>
</dbReference>
<dbReference type="PROSITE" id="PS50125">
    <property type="entry name" value="GUANYLATE_CYCLASE_2"/>
    <property type="match status" value="1"/>
</dbReference>
<evidence type="ECO:0000313" key="10">
    <source>
        <dbReference type="EMBL" id="GIM03430.1"/>
    </source>
</evidence>
<dbReference type="OrthoDB" id="552483at2759"/>
<dbReference type="SMART" id="SM00044">
    <property type="entry name" value="CYCc"/>
    <property type="match status" value="1"/>
</dbReference>
<feature type="region of interest" description="Disordered" evidence="7">
    <location>
        <begin position="2075"/>
        <end position="2122"/>
    </location>
</feature>
<dbReference type="InterPro" id="IPR029787">
    <property type="entry name" value="Nucleotide_cyclase"/>
</dbReference>
<accession>A0A8J4D5C4</accession>
<feature type="region of interest" description="Disordered" evidence="7">
    <location>
        <begin position="1150"/>
        <end position="1268"/>
    </location>
</feature>
<evidence type="ECO:0000256" key="6">
    <source>
        <dbReference type="ARBA" id="ARBA00023239"/>
    </source>
</evidence>
<feature type="compositionally biased region" description="Basic and acidic residues" evidence="7">
    <location>
        <begin position="1223"/>
        <end position="1234"/>
    </location>
</feature>
<dbReference type="Pfam" id="PF00211">
    <property type="entry name" value="Guanylate_cyc"/>
    <property type="match status" value="1"/>
</dbReference>
<dbReference type="GO" id="GO:0007168">
    <property type="term" value="P:receptor guanylyl cyclase signaling pathway"/>
    <property type="evidence" value="ECO:0007669"/>
    <property type="project" value="TreeGrafter"/>
</dbReference>
<feature type="region of interest" description="Disordered" evidence="7">
    <location>
        <begin position="1942"/>
        <end position="1978"/>
    </location>
</feature>
<proteinExistence type="predicted"/>
<keyword evidence="4" id="KW-1133">Transmembrane helix</keyword>
<dbReference type="SUPFAM" id="SSF55073">
    <property type="entry name" value="Nucleotide cyclase"/>
    <property type="match status" value="1"/>
</dbReference>
<evidence type="ECO:0000313" key="9">
    <source>
        <dbReference type="EMBL" id="GIL93204.1"/>
    </source>
</evidence>
<evidence type="ECO:0000256" key="4">
    <source>
        <dbReference type="ARBA" id="ARBA00022989"/>
    </source>
</evidence>
<feature type="compositionally biased region" description="Low complexity" evidence="7">
    <location>
        <begin position="1967"/>
        <end position="1978"/>
    </location>
</feature>
<feature type="domain" description="Guanylate cyclase" evidence="8">
    <location>
        <begin position="2164"/>
        <end position="2306"/>
    </location>
</feature>
<dbReference type="Proteomes" id="UP000747110">
    <property type="component" value="Unassembled WGS sequence"/>
</dbReference>
<dbReference type="Gene3D" id="3.30.70.1230">
    <property type="entry name" value="Nucleotide cyclase"/>
    <property type="match status" value="1"/>
</dbReference>
<dbReference type="GO" id="GO:0005886">
    <property type="term" value="C:plasma membrane"/>
    <property type="evidence" value="ECO:0007669"/>
    <property type="project" value="TreeGrafter"/>
</dbReference>
<dbReference type="PANTHER" id="PTHR11920:SF335">
    <property type="entry name" value="GUANYLATE CYCLASE"/>
    <property type="match status" value="1"/>
</dbReference>
<dbReference type="EMBL" id="BNCQ01000014">
    <property type="protein sequence ID" value="GIM03430.1"/>
    <property type="molecule type" value="Genomic_DNA"/>
</dbReference>
<organism evidence="9 11">
    <name type="scientific">Volvox reticuliferus</name>
    <dbReference type="NCBI Taxonomy" id="1737510"/>
    <lineage>
        <taxon>Eukaryota</taxon>
        <taxon>Viridiplantae</taxon>
        <taxon>Chlorophyta</taxon>
        <taxon>core chlorophytes</taxon>
        <taxon>Chlorophyceae</taxon>
        <taxon>CS clade</taxon>
        <taxon>Chlamydomonadales</taxon>
        <taxon>Volvocaceae</taxon>
        <taxon>Volvox</taxon>
    </lineage>
</organism>
<comment type="subcellular location">
    <subcellularLocation>
        <location evidence="1">Membrane</location>
    </subcellularLocation>
</comment>
<keyword evidence="3" id="KW-0547">Nucleotide-binding</keyword>
<dbReference type="InterPro" id="IPR001054">
    <property type="entry name" value="A/G_cyclase"/>
</dbReference>
<gene>
    <name evidence="9" type="ORF">Vretifemale_20640</name>
    <name evidence="10" type="ORF">Vretimale_8155</name>
</gene>
<reference evidence="9" key="1">
    <citation type="journal article" date="2021" name="Proc. Natl. Acad. Sci. U.S.A.">
        <title>Three genomes in the algal genus Volvox reveal the fate of a haploid sex-determining region after a transition to homothallism.</title>
        <authorList>
            <person name="Yamamoto K."/>
            <person name="Hamaji T."/>
            <person name="Kawai-Toyooka H."/>
            <person name="Matsuzaki R."/>
            <person name="Takahashi F."/>
            <person name="Nishimura Y."/>
            <person name="Kawachi M."/>
            <person name="Noguchi H."/>
            <person name="Minakuchi Y."/>
            <person name="Umen J.G."/>
            <person name="Toyoda A."/>
            <person name="Nozaki H."/>
        </authorList>
    </citation>
    <scope>NUCLEOTIDE SEQUENCE</scope>
    <source>
        <strain evidence="10">NIES-3785</strain>
        <strain evidence="9">NIES-3786</strain>
    </source>
</reference>
<evidence type="ECO:0000256" key="3">
    <source>
        <dbReference type="ARBA" id="ARBA00022741"/>
    </source>
</evidence>
<dbReference type="GO" id="GO:0004016">
    <property type="term" value="F:adenylate cyclase activity"/>
    <property type="evidence" value="ECO:0007669"/>
    <property type="project" value="TreeGrafter"/>
</dbReference>
<evidence type="ECO:0000313" key="11">
    <source>
        <dbReference type="Proteomes" id="UP000747110"/>
    </source>
</evidence>
<sequence>MFWIRRCFGQHAEDVPGGRNGTRASTYKCGSDYSCHGRMDSAILDYEAFLSRTIPSPSVVYATPSATPANGLNSPTASQPAGILDRRLTVACSVHAQWDPTPRRSRRGLVIDGDRGPGPQLSLSVTWVALNATQGNEVHSASGATLAIQGPDVEAYQRLLEDLIKTDEGIKIALQQVARASHTRAYCAIKHRPQFGPSRGVLQGVACIELSTCCLALEGGRKVAGLLLVVHGLASASGRLFVESSSRSRSPSGANIGSVGSGLGLGPSKVAPFDTAASASPVTSASQQPREQGLAVVRTQSWVPLARPGLRLPSLTARMRLAAAARAVAAEVLPASIMVFTYSRGNMLAEVAYLNSLARDYLCLNLTGSAERHVLTSQLATLGLQALPARALLSAILQYAEPYMVRRLHQAAASDQGFCATLKVPAFIDALGLVLAQPPAAARPGGDVENSGNVGTFPEDEEENIEEEGEEEEEEEEEEEDCGGRDVDEREDINCCLQTPLETVSDMSECLDRITGQGQGQEEVTNLGMARRGPSLSLRGGSMRPRTSMGMSLRVSSRHGSMLMVGSTAAAQVMGRTKSMRANTATAVHARTRTGTGRFCAEFPQHLGPELRMLSRAVLSVHGDMLRPQSAGMGRANFRSCRTATNAGAGDCSAINGQGTALPASGASRRRLQRPPSPLLLTTASGTIPQAALENLVRSNTLDAAEQELLRRLAEPVSASIPMLQARAPSRPNQAHQLGAQPSTTAAGIGDELLRSINLASGNAGASCSQKAQGFQPSSDIRNGLREGALGQAVAAGGVQAAAEGLAQPAAAGLRAGLPGRGKKPGLRRVATMSLGQMKQIRAAPPVVPMTIGGPASACSVTAESLPTAAKTAAVAISAPGPSRGCVVPDNAGYDNDAGVGTKSAPGSVEPVAGPAGADIAGAATWTQTPFANGFACNARKAVHDGHRQRDPREVIAAEVETVEEEDSEDAAAAAALGVGMRCEEDASEATNTAVTCTSFTSLAAAATAAATAQAVAAAMVMAGHNTSSGGGNGDAIEAGAVRTKRQVSGPLDSHVQVQPVELTEVGSKLPEPLSTCAPSSPAGTVDITMSKSLPSVSCMPDASYGCPLQLQMSSSLPAPRLDALMRAYRTVSDAVSRPPLIRSRLCTSGTGIIPHSMRGSTQGAASTATADWDGDGSGGRPPLLTGATPPPHLPLQTNVPTVDVIRPCKAAAPPQPDGQQGQDKRLVGGEGRDATTSARGGNRLEPELTAGRSGHLSHASSSNSGTGSYTLGFGISGGGGSNNNSAGLSPMPLPAGGSSNTTPLHRMILMQQRVPSKSRMSAEIVCFSGLGGANAATTAEGVETSASSAPANCRRSLHMGLAPARHVSGPIAAAPPATVMETSDVLLTGASCGNLVSADIMSGGNSVHGRSTAADAIPSGGSGTGPSTLHMALRDGCMSRCESGPGAGAGSSSTASERLPFASTRPVAIATGMAASPYGSGCWTAAAVGSGFSPGPGARMGFATSVATPIRYARRGNSVRARVHALLDQAEQVELQRAASSGRAYKNGHSSTLNVEAMRLSSSIASSNVPLRPPSGLWTSGAGAAPVGDGSSVTVATLSLRPIVHDGSSEASIPCRHATSASGRQSSMNIVPYGDLLTVNTSTGVVIGGSGAAATSDRQSSYGQHQHRHRQHNTPLHQHPTAPVSADAVSGFTDGASPFLSTMSRQGSAMLQILTSIDDAAAASSALAAKADGSGVAGPGGAGTAGGSGIFLHLGNSGGGVTGLMVSGGSVGDRTATGAAATSGGASYGASYGASGEGVPTSSFSSSQRQRSMQVQGSSRQPISMRWLSPNELGVTSDALELHEHGIMTAPHRSPMSITVPLGSASRGNALAYVNVTEAGPGVRNILGGADGSTGILEARLMANNTTESPPFVPEAQCHTSFPRAHGKDLIAAEGAQISAQANQRMAGSNGEGAGSGGGLYGGQPGQQASRNDSAGGDAGAIGSLHCMAPAGPAVAWCQLRARTCMTVDGRRVLMLIMSDVTKQIQNQERVASLVEQEHRILEALFPRHVIAYLTQPTNAYGEDDDVRRTGVGCSGSNRASPVGASATHARSSRGANGLGKVPPRCRRTANSSPRGDADIDRFIGVPSESASRGVTELRQLARQHYHNTVKVSKLATAHKMVTILFSDIVGFTAFSRQVPAITVMRFLNELYQKLDALLDIYKVYKVETIGDCYVVAGGLVRYDEDGLCTVLPEGEIDELHAVRVMEFAKAMLKASREVTLPTTGEPVQVRLGLHSGPAMSGVVGSKMPRFTVFGETVEAAHRMESSGRPGRIHVSGVTKALLRREAWEQTEGVQIEGRGRIDTYLWLGEEDDDAYKQRVMAVYL</sequence>
<feature type="compositionally biased region" description="Gly residues" evidence="7">
    <location>
        <begin position="1951"/>
        <end position="1966"/>
    </location>
</feature>
<feature type="compositionally biased region" description="Low complexity" evidence="7">
    <location>
        <begin position="1251"/>
        <end position="1268"/>
    </location>
</feature>
<dbReference type="GO" id="GO:0001653">
    <property type="term" value="F:peptide receptor activity"/>
    <property type="evidence" value="ECO:0007669"/>
    <property type="project" value="TreeGrafter"/>
</dbReference>
<dbReference type="InterPro" id="IPR050401">
    <property type="entry name" value="Cyclic_nucleotide_synthase"/>
</dbReference>
<dbReference type="EMBL" id="BNCP01000090">
    <property type="protein sequence ID" value="GIL93204.1"/>
    <property type="molecule type" value="Genomic_DNA"/>
</dbReference>
<evidence type="ECO:0000256" key="2">
    <source>
        <dbReference type="ARBA" id="ARBA00022692"/>
    </source>
</evidence>
<evidence type="ECO:0000256" key="5">
    <source>
        <dbReference type="ARBA" id="ARBA00023136"/>
    </source>
</evidence>
<evidence type="ECO:0000256" key="7">
    <source>
        <dbReference type="SAM" id="MobiDB-lite"/>
    </source>
</evidence>
<keyword evidence="2" id="KW-0812">Transmembrane</keyword>
<dbReference type="Proteomes" id="UP000722791">
    <property type="component" value="Unassembled WGS sequence"/>
</dbReference>
<evidence type="ECO:0000259" key="8">
    <source>
        <dbReference type="PROSITE" id="PS50125"/>
    </source>
</evidence>
<dbReference type="CDD" id="cd07302">
    <property type="entry name" value="CHD"/>
    <property type="match status" value="1"/>
</dbReference>
<keyword evidence="11" id="KW-1185">Reference proteome</keyword>
<feature type="compositionally biased region" description="Acidic residues" evidence="7">
    <location>
        <begin position="458"/>
        <end position="481"/>
    </location>
</feature>
<keyword evidence="6" id="KW-0456">Lyase</keyword>
<feature type="region of interest" description="Disordered" evidence="7">
    <location>
        <begin position="1798"/>
        <end position="1823"/>
    </location>
</feature>
<feature type="region of interest" description="Disordered" evidence="7">
    <location>
        <begin position="439"/>
        <end position="488"/>
    </location>
</feature>
<feature type="region of interest" description="Disordered" evidence="7">
    <location>
        <begin position="1652"/>
        <end position="1684"/>
    </location>
</feature>
<dbReference type="GO" id="GO:0000166">
    <property type="term" value="F:nucleotide binding"/>
    <property type="evidence" value="ECO:0007669"/>
    <property type="project" value="UniProtKB-KW"/>
</dbReference>
<keyword evidence="5" id="KW-0472">Membrane</keyword>
<dbReference type="GO" id="GO:0035556">
    <property type="term" value="P:intracellular signal transduction"/>
    <property type="evidence" value="ECO:0007669"/>
    <property type="project" value="InterPro"/>
</dbReference>
<feature type="compositionally biased region" description="Low complexity" evidence="7">
    <location>
        <begin position="1160"/>
        <end position="1171"/>
    </location>
</feature>